<keyword evidence="2" id="KW-1185">Reference proteome</keyword>
<evidence type="ECO:0000313" key="2">
    <source>
        <dbReference type="Proteomes" id="UP001160148"/>
    </source>
</evidence>
<organism evidence="1 2">
    <name type="scientific">Macrosiphum euphorbiae</name>
    <name type="common">potato aphid</name>
    <dbReference type="NCBI Taxonomy" id="13131"/>
    <lineage>
        <taxon>Eukaryota</taxon>
        <taxon>Metazoa</taxon>
        <taxon>Ecdysozoa</taxon>
        <taxon>Arthropoda</taxon>
        <taxon>Hexapoda</taxon>
        <taxon>Insecta</taxon>
        <taxon>Pterygota</taxon>
        <taxon>Neoptera</taxon>
        <taxon>Paraneoptera</taxon>
        <taxon>Hemiptera</taxon>
        <taxon>Sternorrhyncha</taxon>
        <taxon>Aphidomorpha</taxon>
        <taxon>Aphidoidea</taxon>
        <taxon>Aphididae</taxon>
        <taxon>Macrosiphini</taxon>
        <taxon>Macrosiphum</taxon>
    </lineage>
</organism>
<sequence length="120" mass="13913">MDYKEAAKKIIKKTEFKSTEQKRFSYIQGKKTVGISQTYEGEPIRVPVLKKNGNLENLGLVEKLPKTSHVKPQKRDDVKKLLKYFNIPLDAKDFYNDILNDVVTEPSAEEDCQEYEEDTL</sequence>
<dbReference type="Proteomes" id="UP001160148">
    <property type="component" value="Unassembled WGS sequence"/>
</dbReference>
<accession>A0AAV0XHW8</accession>
<reference evidence="1 2" key="1">
    <citation type="submission" date="2023-01" db="EMBL/GenBank/DDBJ databases">
        <authorList>
            <person name="Whitehead M."/>
        </authorList>
    </citation>
    <scope>NUCLEOTIDE SEQUENCE [LARGE SCALE GENOMIC DNA]</scope>
</reference>
<protein>
    <submittedName>
        <fullName evidence="1">Uncharacterized protein</fullName>
    </submittedName>
</protein>
<dbReference type="EMBL" id="CARXXK010000004">
    <property type="protein sequence ID" value="CAI6367122.1"/>
    <property type="molecule type" value="Genomic_DNA"/>
</dbReference>
<proteinExistence type="predicted"/>
<comment type="caution">
    <text evidence="1">The sequence shown here is derived from an EMBL/GenBank/DDBJ whole genome shotgun (WGS) entry which is preliminary data.</text>
</comment>
<dbReference type="AlphaFoldDB" id="A0AAV0XHW8"/>
<name>A0AAV0XHW8_9HEMI</name>
<evidence type="ECO:0000313" key="1">
    <source>
        <dbReference type="EMBL" id="CAI6367122.1"/>
    </source>
</evidence>
<gene>
    <name evidence="1" type="ORF">MEUPH1_LOCUS21629</name>
</gene>